<accession>H6LIX2</accession>
<dbReference type="PANTHER" id="PTHR46558">
    <property type="entry name" value="TRACRIPTIONAL REGULATORY PROTEIN-RELATED-RELATED"/>
    <property type="match status" value="1"/>
</dbReference>
<dbReference type="SMART" id="SM00530">
    <property type="entry name" value="HTH_XRE"/>
    <property type="match status" value="1"/>
</dbReference>
<dbReference type="PROSITE" id="PS50943">
    <property type="entry name" value="HTH_CROC1"/>
    <property type="match status" value="1"/>
</dbReference>
<reference evidence="4" key="1">
    <citation type="submission" date="2011-07" db="EMBL/GenBank/DDBJ databases">
        <title>Complete genome sequence of Acetobacterium woodii.</title>
        <authorList>
            <person name="Poehlein A."/>
            <person name="Schmidt S."/>
            <person name="Kaster A.-K."/>
            <person name="Goenrich M."/>
            <person name="Vollmers J."/>
            <person name="Thuermer A."/>
            <person name="Gottschalk G."/>
            <person name="Thauer R.K."/>
            <person name="Daniel R."/>
            <person name="Mueller V."/>
        </authorList>
    </citation>
    <scope>NUCLEOTIDE SEQUENCE [LARGE SCALE GENOMIC DNA]</scope>
    <source>
        <strain evidence="4">ATCC 29683 / DSM 1030 / JCM 2381 / KCTC 1655 / WB1</strain>
    </source>
</reference>
<gene>
    <name evidence="3" type="ordered locus">Awo_c31330</name>
</gene>
<name>H6LIX2_ACEWD</name>
<protein>
    <submittedName>
        <fullName evidence="3">Transcriptional regulator XRE family</fullName>
    </submittedName>
</protein>
<dbReference type="KEGG" id="awo:Awo_c31330"/>
<dbReference type="PANTHER" id="PTHR46558:SF11">
    <property type="entry name" value="HTH-TYPE TRANSCRIPTIONAL REGULATOR XRE"/>
    <property type="match status" value="1"/>
</dbReference>
<dbReference type="InterPro" id="IPR010982">
    <property type="entry name" value="Lambda_DNA-bd_dom_sf"/>
</dbReference>
<dbReference type="Pfam" id="PF01381">
    <property type="entry name" value="HTH_3"/>
    <property type="match status" value="1"/>
</dbReference>
<dbReference type="RefSeq" id="WP_014357458.1">
    <property type="nucleotide sequence ID" value="NC_016894.1"/>
</dbReference>
<dbReference type="Gene3D" id="1.10.260.40">
    <property type="entry name" value="lambda repressor-like DNA-binding domains"/>
    <property type="match status" value="1"/>
</dbReference>
<keyword evidence="4" id="KW-1185">Reference proteome</keyword>
<dbReference type="Proteomes" id="UP000007177">
    <property type="component" value="Chromosome"/>
</dbReference>
<sequence>MIGSRLKYLRNQKNLNQTELANALCLGGKTTISSYENGYSSPDNETLSKIADYFHVSTDYLLGRTDNPLPVRDVDQDLHDEQDVESQWRAFVKKYSNDRLMFLNYEDADDEQKLLIMEEYLEALEKKKKRVEKFMDYPLEVIDEALNFAAYNVEQRKKKNNV</sequence>
<evidence type="ECO:0000313" key="4">
    <source>
        <dbReference type="Proteomes" id="UP000007177"/>
    </source>
</evidence>
<evidence type="ECO:0000313" key="3">
    <source>
        <dbReference type="EMBL" id="AFA49861.1"/>
    </source>
</evidence>
<dbReference type="InterPro" id="IPR001387">
    <property type="entry name" value="Cro/C1-type_HTH"/>
</dbReference>
<dbReference type="HOGENOM" id="CLU_066192_4_4_9"/>
<evidence type="ECO:0000259" key="2">
    <source>
        <dbReference type="PROSITE" id="PS50943"/>
    </source>
</evidence>
<reference evidence="3 4" key="2">
    <citation type="journal article" date="2012" name="PLoS ONE">
        <title>An ancient pathway combining carbon dioxide fixation with the generation and utilization of a sodium ion gradient for ATP synthesis.</title>
        <authorList>
            <person name="Poehlein A."/>
            <person name="Schmidt S."/>
            <person name="Kaster A.K."/>
            <person name="Goenrich M."/>
            <person name="Vollmers J."/>
            <person name="Thurmer A."/>
            <person name="Bertsch J."/>
            <person name="Schuchmann K."/>
            <person name="Voigt B."/>
            <person name="Hecker M."/>
            <person name="Daniel R."/>
            <person name="Thauer R.K."/>
            <person name="Gottschalk G."/>
            <person name="Muller V."/>
        </authorList>
    </citation>
    <scope>NUCLEOTIDE SEQUENCE [LARGE SCALE GENOMIC DNA]</scope>
    <source>
        <strain evidence="4">ATCC 29683 / DSM 1030 / JCM 2381 / KCTC 1655 / WB1</strain>
    </source>
</reference>
<keyword evidence="1" id="KW-0238">DNA-binding</keyword>
<proteinExistence type="predicted"/>
<evidence type="ECO:0000256" key="1">
    <source>
        <dbReference type="ARBA" id="ARBA00023125"/>
    </source>
</evidence>
<dbReference type="STRING" id="931626.Awo_c31330"/>
<dbReference type="eggNOG" id="COG1396">
    <property type="taxonomic scope" value="Bacteria"/>
</dbReference>
<dbReference type="EMBL" id="CP002987">
    <property type="protein sequence ID" value="AFA49861.1"/>
    <property type="molecule type" value="Genomic_DNA"/>
</dbReference>
<dbReference type="GO" id="GO:0003677">
    <property type="term" value="F:DNA binding"/>
    <property type="evidence" value="ECO:0007669"/>
    <property type="project" value="UniProtKB-KW"/>
</dbReference>
<feature type="domain" description="HTH cro/C1-type" evidence="2">
    <location>
        <begin position="6"/>
        <end position="61"/>
    </location>
</feature>
<dbReference type="CDD" id="cd00093">
    <property type="entry name" value="HTH_XRE"/>
    <property type="match status" value="1"/>
</dbReference>
<dbReference type="SUPFAM" id="SSF47413">
    <property type="entry name" value="lambda repressor-like DNA-binding domains"/>
    <property type="match status" value="1"/>
</dbReference>
<dbReference type="AlphaFoldDB" id="H6LIX2"/>
<organism evidence="3 4">
    <name type="scientific">Acetobacterium woodii (strain ATCC 29683 / DSM 1030 / JCM 2381 / KCTC 1655 / WB1)</name>
    <dbReference type="NCBI Taxonomy" id="931626"/>
    <lineage>
        <taxon>Bacteria</taxon>
        <taxon>Bacillati</taxon>
        <taxon>Bacillota</taxon>
        <taxon>Clostridia</taxon>
        <taxon>Eubacteriales</taxon>
        <taxon>Eubacteriaceae</taxon>
        <taxon>Acetobacterium</taxon>
    </lineage>
</organism>